<accession>A0A369ASL0</accession>
<dbReference type="AlphaFoldDB" id="A0A369ASL0"/>
<name>A0A369ASL0_9FIRM</name>
<dbReference type="RefSeq" id="WP_114298969.1">
    <property type="nucleotide sequence ID" value="NZ_QPJT01000022.1"/>
</dbReference>
<dbReference type="Proteomes" id="UP000253034">
    <property type="component" value="Unassembled WGS sequence"/>
</dbReference>
<dbReference type="EMBL" id="QPJT01000022">
    <property type="protein sequence ID" value="RCX12350.1"/>
    <property type="molecule type" value="Genomic_DNA"/>
</dbReference>
<keyword evidence="1" id="KW-0472">Membrane</keyword>
<evidence type="ECO:0000313" key="3">
    <source>
        <dbReference type="Proteomes" id="UP000253034"/>
    </source>
</evidence>
<reference evidence="2 3" key="1">
    <citation type="submission" date="2018-07" db="EMBL/GenBank/DDBJ databases">
        <title>Genomic Encyclopedia of Type Strains, Phase IV (KMG-IV): sequencing the most valuable type-strain genomes for metagenomic binning, comparative biology and taxonomic classification.</title>
        <authorList>
            <person name="Goeker M."/>
        </authorList>
    </citation>
    <scope>NUCLEOTIDE SEQUENCE [LARGE SCALE GENOMIC DNA]</scope>
    <source>
        <strain evidence="2 3">DSM 27016</strain>
    </source>
</reference>
<keyword evidence="3" id="KW-1185">Reference proteome</keyword>
<keyword evidence="1" id="KW-0812">Transmembrane</keyword>
<dbReference type="Pfam" id="PF07136">
    <property type="entry name" value="DUF1385"/>
    <property type="match status" value="1"/>
</dbReference>
<sequence>MKKTSIGGSALIEGLMMIGPENAAIAIRKSDGEIVIDKRPLPKKDIFTKIPVVRGVFGFFRQIVLTMKAMMYSAEFVDIEEEGDVKPSKIDAFLERVFGDKLKDAVIYFAVIVSIAFSIGLFILLPNLIATLVVVSKNSVAYNLFEGLIRIILFFAYLSLSSLMKDIQRVWQYHGAEHKTIHCYEHEEELTVENVRKYTTKHPRCGTSFMFLVMVISILIFSLLPVGGVLFNALIRLAFVPVVAGLSYEVLKFAGRSEWKIMKIINAPGMFFQVFTTREPDDSQIEVAIEAFNNVRVTDKTADKW</sequence>
<feature type="transmembrane region" description="Helical" evidence="1">
    <location>
        <begin position="205"/>
        <end position="224"/>
    </location>
</feature>
<dbReference type="OrthoDB" id="9784805at2"/>
<feature type="transmembrane region" description="Helical" evidence="1">
    <location>
        <begin position="230"/>
        <end position="251"/>
    </location>
</feature>
<dbReference type="PANTHER" id="PTHR42867">
    <property type="entry name" value="MEMBRANE PROTEIN-RELATED"/>
    <property type="match status" value="1"/>
</dbReference>
<comment type="caution">
    <text evidence="2">The sequence shown here is derived from an EMBL/GenBank/DDBJ whole genome shotgun (WGS) entry which is preliminary data.</text>
</comment>
<evidence type="ECO:0000313" key="2">
    <source>
        <dbReference type="EMBL" id="RCX12350.1"/>
    </source>
</evidence>
<feature type="transmembrane region" description="Helical" evidence="1">
    <location>
        <begin position="140"/>
        <end position="160"/>
    </location>
</feature>
<proteinExistence type="predicted"/>
<feature type="transmembrane region" description="Helical" evidence="1">
    <location>
        <begin position="106"/>
        <end position="134"/>
    </location>
</feature>
<keyword evidence="1" id="KW-1133">Transmembrane helix</keyword>
<evidence type="ECO:0000256" key="1">
    <source>
        <dbReference type="SAM" id="Phobius"/>
    </source>
</evidence>
<dbReference type="PANTHER" id="PTHR42867:SF1">
    <property type="entry name" value="MEMBRANE PROTEIN-RELATED"/>
    <property type="match status" value="1"/>
</dbReference>
<protein>
    <submittedName>
        <fullName evidence="2">Uncharacterized protein YqhQ</fullName>
    </submittedName>
</protein>
<gene>
    <name evidence="2" type="ORF">DFR58_12239</name>
</gene>
<dbReference type="InterPro" id="IPR010787">
    <property type="entry name" value="DUF1385"/>
</dbReference>
<organism evidence="2 3">
    <name type="scientific">Anaerobacterium chartisolvens</name>
    <dbReference type="NCBI Taxonomy" id="1297424"/>
    <lineage>
        <taxon>Bacteria</taxon>
        <taxon>Bacillati</taxon>
        <taxon>Bacillota</taxon>
        <taxon>Clostridia</taxon>
        <taxon>Eubacteriales</taxon>
        <taxon>Oscillospiraceae</taxon>
        <taxon>Anaerobacterium</taxon>
    </lineage>
</organism>